<name>K6VB65_9ACTN</name>
<proteinExistence type="predicted"/>
<feature type="transmembrane region" description="Helical" evidence="1">
    <location>
        <begin position="6"/>
        <end position="28"/>
    </location>
</feature>
<gene>
    <name evidence="2" type="ORF">GORHZ_222_00080</name>
</gene>
<dbReference type="RefSeq" id="WP_006338679.1">
    <property type="nucleotide sequence ID" value="NZ_BAHC01000222.1"/>
</dbReference>
<feature type="transmembrane region" description="Helical" evidence="1">
    <location>
        <begin position="35"/>
        <end position="53"/>
    </location>
</feature>
<accession>K6VB65</accession>
<comment type="caution">
    <text evidence="2">The sequence shown here is derived from an EMBL/GenBank/DDBJ whole genome shotgun (WGS) entry which is preliminary data.</text>
</comment>
<evidence type="ECO:0000256" key="1">
    <source>
        <dbReference type="SAM" id="Phobius"/>
    </source>
</evidence>
<dbReference type="EMBL" id="BAHC01000222">
    <property type="protein sequence ID" value="GAB93453.1"/>
    <property type="molecule type" value="Genomic_DNA"/>
</dbReference>
<dbReference type="Proteomes" id="UP000008363">
    <property type="component" value="Unassembled WGS sequence"/>
</dbReference>
<dbReference type="AlphaFoldDB" id="K6VB65"/>
<keyword evidence="1" id="KW-0812">Transmembrane</keyword>
<keyword evidence="1" id="KW-0472">Membrane</keyword>
<evidence type="ECO:0000313" key="2">
    <source>
        <dbReference type="EMBL" id="GAB93453.1"/>
    </source>
</evidence>
<keyword evidence="1" id="KW-1133">Transmembrane helix</keyword>
<keyword evidence="3" id="KW-1185">Reference proteome</keyword>
<organism evidence="2 3">
    <name type="scientific">Gordonia rhizosphera NBRC 16068</name>
    <dbReference type="NCBI Taxonomy" id="1108045"/>
    <lineage>
        <taxon>Bacteria</taxon>
        <taxon>Bacillati</taxon>
        <taxon>Actinomycetota</taxon>
        <taxon>Actinomycetes</taxon>
        <taxon>Mycobacteriales</taxon>
        <taxon>Gordoniaceae</taxon>
        <taxon>Gordonia</taxon>
    </lineage>
</organism>
<evidence type="ECO:0000313" key="3">
    <source>
        <dbReference type="Proteomes" id="UP000008363"/>
    </source>
</evidence>
<protein>
    <submittedName>
        <fullName evidence="2">Uncharacterized protein</fullName>
    </submittedName>
</protein>
<reference evidence="2 3" key="1">
    <citation type="submission" date="2012-08" db="EMBL/GenBank/DDBJ databases">
        <title>Whole genome shotgun sequence of Gordonia rhizosphera NBRC 16068.</title>
        <authorList>
            <person name="Takarada H."/>
            <person name="Isaki S."/>
            <person name="Hosoyama A."/>
            <person name="Tsuchikane K."/>
            <person name="Katsumata H."/>
            <person name="Baba S."/>
            <person name="Ohji S."/>
            <person name="Yamazaki S."/>
            <person name="Fujita N."/>
        </authorList>
    </citation>
    <scope>NUCLEOTIDE SEQUENCE [LARGE SCALE GENOMIC DNA]</scope>
    <source>
        <strain evidence="2 3">NBRC 16068</strain>
    </source>
</reference>
<sequence length="84" mass="8745">MAENVVLIILAIVGGTLTLLGLFAIVVWIREWADLLGPLLAGAGLIAAVVGFISGAATWVIVASIVALVVGVLLRVVAEPWQNW</sequence>